<reference evidence="6" key="1">
    <citation type="journal article" date="2019" name="Int. J. Syst. Evol. Microbiol.">
        <title>The Global Catalogue of Microorganisms (GCM) 10K type strain sequencing project: providing services to taxonomists for standard genome sequencing and annotation.</title>
        <authorList>
            <consortium name="The Broad Institute Genomics Platform"/>
            <consortium name="The Broad Institute Genome Sequencing Center for Infectious Disease"/>
            <person name="Wu L."/>
            <person name="Ma J."/>
        </authorList>
    </citation>
    <scope>NUCLEOTIDE SEQUENCE [LARGE SCALE GENOMIC DNA]</scope>
    <source>
        <strain evidence="6">CECT 7956</strain>
    </source>
</reference>
<evidence type="ECO:0000256" key="2">
    <source>
        <dbReference type="SAM" id="Phobius"/>
    </source>
</evidence>
<dbReference type="EMBL" id="JBHRYQ010000001">
    <property type="protein sequence ID" value="MFC3809067.1"/>
    <property type="molecule type" value="Genomic_DNA"/>
</dbReference>
<proteinExistence type="predicted"/>
<dbReference type="SUPFAM" id="SSF69318">
    <property type="entry name" value="Integrin alpha N-terminal domain"/>
    <property type="match status" value="1"/>
</dbReference>
<sequence>MKNNIKNLFLIALVFLSKVTFSQAPKPFVDVTKQAGINHVFEVYEGMFGGGACVIDINNDGWEDVYLTSGLRNDQLLLNNKNGTFTNIFEKSGLHKTQNFITQGVVSADVNKDGFRDLFITTITTKNVKQTIPRAENLLFLNNGNGTFRDVTKAFGLENLNSFSTAASFGDVNADGYPDLYIGNYFNEYEGKLSLINDATVVGANQISKGYLLINKAGKKFENQYEEYGLSHKGFGFGGVFSDFDNDGDQDLIINHDFGYKRTPNLLLENLYPKKEFVDRAKELNMDLEINSMGTALGDYNGDGLMDYYFTNIRFNNLMLNQGQGKPFKNETKAANMTFIAISWGANFADFDHDGDLDLFVSNGDLNPNCVPISNFYFENQNGKSFIEKARDLGLNDYGIGRGSVVFDYDHDGDLDILFINQIPVLDFPTESFTRLIRNDAPHGNWLKIKLKGTAHEAFGIGAKVELWVGDKIYIREVDGGGSSHLSQSSPELHFGLADATKIDKIRVTWADGHTQEISNQAINKTIVITEIPKRQTYWIYILGGIILTIGASWYLFIKFREKISKNNIP</sequence>
<feature type="transmembrane region" description="Helical" evidence="2">
    <location>
        <begin position="538"/>
        <end position="558"/>
    </location>
</feature>
<keyword evidence="2" id="KW-1133">Transmembrane helix</keyword>
<dbReference type="PANTHER" id="PTHR16026:SF0">
    <property type="entry name" value="CARTILAGE ACIDIC PROTEIN 1"/>
    <property type="match status" value="1"/>
</dbReference>
<keyword evidence="1 3" id="KW-0732">Signal</keyword>
<evidence type="ECO:0000259" key="4">
    <source>
        <dbReference type="Pfam" id="PF07593"/>
    </source>
</evidence>
<dbReference type="InterPro" id="IPR011519">
    <property type="entry name" value="UnbV_ASPIC"/>
</dbReference>
<dbReference type="InterPro" id="IPR013517">
    <property type="entry name" value="FG-GAP"/>
</dbReference>
<evidence type="ECO:0000256" key="3">
    <source>
        <dbReference type="SAM" id="SignalP"/>
    </source>
</evidence>
<keyword evidence="2" id="KW-0812">Transmembrane</keyword>
<evidence type="ECO:0000313" key="5">
    <source>
        <dbReference type="EMBL" id="MFC3809067.1"/>
    </source>
</evidence>
<accession>A0ABV7YSB3</accession>
<dbReference type="Pfam" id="PF13517">
    <property type="entry name" value="FG-GAP_3"/>
    <property type="match status" value="3"/>
</dbReference>
<evidence type="ECO:0000313" key="6">
    <source>
        <dbReference type="Proteomes" id="UP001595616"/>
    </source>
</evidence>
<dbReference type="Pfam" id="PF07593">
    <property type="entry name" value="UnbV_ASPIC"/>
    <property type="match status" value="1"/>
</dbReference>
<dbReference type="PANTHER" id="PTHR16026">
    <property type="entry name" value="CARTILAGE ACIDIC PROTEIN 1"/>
    <property type="match status" value="1"/>
</dbReference>
<keyword evidence="6" id="KW-1185">Reference proteome</keyword>
<protein>
    <submittedName>
        <fullName evidence="5">CRTAC1 family protein</fullName>
    </submittedName>
</protein>
<organism evidence="5 6">
    <name type="scientific">Lacihabitans lacunae</name>
    <dbReference type="NCBI Taxonomy" id="1028214"/>
    <lineage>
        <taxon>Bacteria</taxon>
        <taxon>Pseudomonadati</taxon>
        <taxon>Bacteroidota</taxon>
        <taxon>Cytophagia</taxon>
        <taxon>Cytophagales</taxon>
        <taxon>Leadbetterellaceae</taxon>
        <taxon>Lacihabitans</taxon>
    </lineage>
</organism>
<comment type="caution">
    <text evidence="5">The sequence shown here is derived from an EMBL/GenBank/DDBJ whole genome shotgun (WGS) entry which is preliminary data.</text>
</comment>
<name>A0ABV7YSB3_9BACT</name>
<feature type="signal peptide" evidence="3">
    <location>
        <begin position="1"/>
        <end position="22"/>
    </location>
</feature>
<dbReference type="Gene3D" id="2.130.10.130">
    <property type="entry name" value="Integrin alpha, N-terminal"/>
    <property type="match status" value="3"/>
</dbReference>
<dbReference type="InterPro" id="IPR027039">
    <property type="entry name" value="Crtac1"/>
</dbReference>
<keyword evidence="2" id="KW-0472">Membrane</keyword>
<dbReference type="RefSeq" id="WP_379833579.1">
    <property type="nucleotide sequence ID" value="NZ_JBHRYQ010000001.1"/>
</dbReference>
<dbReference type="InterPro" id="IPR028994">
    <property type="entry name" value="Integrin_alpha_N"/>
</dbReference>
<evidence type="ECO:0000256" key="1">
    <source>
        <dbReference type="ARBA" id="ARBA00022729"/>
    </source>
</evidence>
<feature type="chain" id="PRO_5046005823" evidence="3">
    <location>
        <begin position="23"/>
        <end position="570"/>
    </location>
</feature>
<feature type="domain" description="ASPIC/UnbV" evidence="4">
    <location>
        <begin position="460"/>
        <end position="527"/>
    </location>
</feature>
<dbReference type="Proteomes" id="UP001595616">
    <property type="component" value="Unassembled WGS sequence"/>
</dbReference>
<gene>
    <name evidence="5" type="ORF">ACFOOI_00255</name>
</gene>